<dbReference type="Gene3D" id="1.10.8.270">
    <property type="entry name" value="putative rabgap domain of human tbc1 domain family member 14 like domains"/>
    <property type="match status" value="1"/>
</dbReference>
<evidence type="ECO:0000313" key="4">
    <source>
        <dbReference type="Ensembl" id="ENSFHEP00000030301.1"/>
    </source>
</evidence>
<dbReference type="PROSITE" id="PS50086">
    <property type="entry name" value="TBC_RABGAP"/>
    <property type="match status" value="1"/>
</dbReference>
<organism evidence="4 5">
    <name type="scientific">Fundulus heteroclitus</name>
    <name type="common">Killifish</name>
    <name type="synonym">Mummichog</name>
    <dbReference type="NCBI Taxonomy" id="8078"/>
    <lineage>
        <taxon>Eukaryota</taxon>
        <taxon>Metazoa</taxon>
        <taxon>Chordata</taxon>
        <taxon>Craniata</taxon>
        <taxon>Vertebrata</taxon>
        <taxon>Euteleostomi</taxon>
        <taxon>Actinopterygii</taxon>
        <taxon>Neopterygii</taxon>
        <taxon>Teleostei</taxon>
        <taxon>Neoteleostei</taxon>
        <taxon>Acanthomorphata</taxon>
        <taxon>Ovalentaria</taxon>
        <taxon>Atherinomorphae</taxon>
        <taxon>Cyprinodontiformes</taxon>
        <taxon>Fundulidae</taxon>
        <taxon>Fundulus</taxon>
    </lineage>
</organism>
<feature type="compositionally biased region" description="Polar residues" evidence="2">
    <location>
        <begin position="1028"/>
        <end position="1037"/>
    </location>
</feature>
<feature type="compositionally biased region" description="Acidic residues" evidence="2">
    <location>
        <begin position="745"/>
        <end position="757"/>
    </location>
</feature>
<dbReference type="GO" id="GO:0031267">
    <property type="term" value="F:small GTPase binding"/>
    <property type="evidence" value="ECO:0007669"/>
    <property type="project" value="TreeGrafter"/>
</dbReference>
<feature type="compositionally biased region" description="Basic and acidic residues" evidence="2">
    <location>
        <begin position="603"/>
        <end position="622"/>
    </location>
</feature>
<feature type="compositionally biased region" description="Polar residues" evidence="2">
    <location>
        <begin position="1"/>
        <end position="10"/>
    </location>
</feature>
<dbReference type="FunFam" id="1.10.8.270:FF:000007">
    <property type="entry name" value="TBC1 domain family member 10A"/>
    <property type="match status" value="1"/>
</dbReference>
<dbReference type="SMART" id="SM00164">
    <property type="entry name" value="TBC"/>
    <property type="match status" value="1"/>
</dbReference>
<feature type="compositionally biased region" description="Basic and acidic residues" evidence="2">
    <location>
        <begin position="722"/>
        <end position="744"/>
    </location>
</feature>
<dbReference type="GeneTree" id="ENSGT00940000161287"/>
<dbReference type="Gene3D" id="1.10.10.750">
    <property type="entry name" value="Ypt/Rab-GAP domain of gyp1p, domain 1"/>
    <property type="match status" value="1"/>
</dbReference>
<dbReference type="STRING" id="8078.ENSFHEP00000030301"/>
<keyword evidence="5" id="KW-1185">Reference proteome</keyword>
<feature type="region of interest" description="Disordered" evidence="2">
    <location>
        <begin position="461"/>
        <end position="1200"/>
    </location>
</feature>
<dbReference type="Pfam" id="PF00566">
    <property type="entry name" value="RabGAP-TBC"/>
    <property type="match status" value="1"/>
</dbReference>
<dbReference type="GO" id="GO:0005886">
    <property type="term" value="C:plasma membrane"/>
    <property type="evidence" value="ECO:0007669"/>
    <property type="project" value="UniProtKB-ARBA"/>
</dbReference>
<dbReference type="SUPFAM" id="SSF47923">
    <property type="entry name" value="Ypt/Rab-GAP domain of gyp1p"/>
    <property type="match status" value="2"/>
</dbReference>
<feature type="compositionally biased region" description="Acidic residues" evidence="2">
    <location>
        <begin position="651"/>
        <end position="660"/>
    </location>
</feature>
<reference evidence="4" key="2">
    <citation type="submission" date="2025-09" db="UniProtKB">
        <authorList>
            <consortium name="Ensembl"/>
        </authorList>
    </citation>
    <scope>IDENTIFICATION</scope>
</reference>
<feature type="compositionally biased region" description="Low complexity" evidence="2">
    <location>
        <begin position="1000"/>
        <end position="1009"/>
    </location>
</feature>
<dbReference type="InterPro" id="IPR035969">
    <property type="entry name" value="Rab-GAP_TBC_sf"/>
</dbReference>
<feature type="compositionally biased region" description="Basic and acidic residues" evidence="2">
    <location>
        <begin position="661"/>
        <end position="679"/>
    </location>
</feature>
<dbReference type="Gene3D" id="1.10.472.80">
    <property type="entry name" value="Ypt/Rab-GAP domain of gyp1p, domain 3"/>
    <property type="match status" value="1"/>
</dbReference>
<evidence type="ECO:0000259" key="3">
    <source>
        <dbReference type="PROSITE" id="PS50086"/>
    </source>
</evidence>
<feature type="compositionally biased region" description="Basic and acidic residues" evidence="2">
    <location>
        <begin position="909"/>
        <end position="920"/>
    </location>
</feature>
<feature type="compositionally biased region" description="Acidic residues" evidence="2">
    <location>
        <begin position="592"/>
        <end position="601"/>
    </location>
</feature>
<feature type="compositionally biased region" description="Basic and acidic residues" evidence="2">
    <location>
        <begin position="529"/>
        <end position="539"/>
    </location>
</feature>
<evidence type="ECO:0000313" key="5">
    <source>
        <dbReference type="Proteomes" id="UP000265000"/>
    </source>
</evidence>
<dbReference type="Ensembl" id="ENSFHET00000021720.1">
    <property type="protein sequence ID" value="ENSFHEP00000030301.1"/>
    <property type="gene ID" value="ENSFHEG00000015538.1"/>
</dbReference>
<dbReference type="FunFam" id="1.10.10.750:FF:000001">
    <property type="entry name" value="TBC1 domain family member 10A"/>
    <property type="match status" value="1"/>
</dbReference>
<feature type="compositionally biased region" description="Basic and acidic residues" evidence="2">
    <location>
        <begin position="1133"/>
        <end position="1159"/>
    </location>
</feature>
<feature type="compositionally biased region" description="Basic and acidic residues" evidence="2">
    <location>
        <begin position="572"/>
        <end position="591"/>
    </location>
</feature>
<feature type="domain" description="Rab-GAP TBC" evidence="3">
    <location>
        <begin position="87"/>
        <end position="275"/>
    </location>
</feature>
<protein>
    <submittedName>
        <fullName evidence="4">TBC1 domain family, member 10C</fullName>
    </submittedName>
</protein>
<evidence type="ECO:0000256" key="2">
    <source>
        <dbReference type="SAM" id="MobiDB-lite"/>
    </source>
</evidence>
<name>A0A3Q2QRA4_FUNHE</name>
<dbReference type="GO" id="GO:0005096">
    <property type="term" value="F:GTPase activator activity"/>
    <property type="evidence" value="ECO:0007669"/>
    <property type="project" value="UniProtKB-KW"/>
</dbReference>
<dbReference type="Proteomes" id="UP000265000">
    <property type="component" value="Unplaced"/>
</dbReference>
<dbReference type="InterPro" id="IPR000195">
    <property type="entry name" value="Rab-GAP-TBC_dom"/>
</dbReference>
<keyword evidence="1" id="KW-0343">GTPase activation</keyword>
<feature type="compositionally biased region" description="Polar residues" evidence="2">
    <location>
        <begin position="1189"/>
        <end position="1200"/>
    </location>
</feature>
<dbReference type="AlphaFoldDB" id="A0A3Q2QRA4"/>
<feature type="compositionally biased region" description="Acidic residues" evidence="2">
    <location>
        <begin position="560"/>
        <end position="570"/>
    </location>
</feature>
<dbReference type="PANTHER" id="PTHR47219:SF4">
    <property type="entry name" value="TBC1 DOMAIN FAMILY MEMBER 10A"/>
    <property type="match status" value="1"/>
</dbReference>
<accession>A0A3Q2QRA4</accession>
<dbReference type="PANTHER" id="PTHR47219">
    <property type="entry name" value="RAB GTPASE-ACTIVATING PROTEIN 1-LIKE"/>
    <property type="match status" value="1"/>
</dbReference>
<feature type="compositionally biased region" description="Basic and acidic residues" evidence="2">
    <location>
        <begin position="1170"/>
        <end position="1180"/>
    </location>
</feature>
<feature type="compositionally biased region" description="Basic and acidic residues" evidence="2">
    <location>
        <begin position="476"/>
        <end position="499"/>
    </location>
</feature>
<feature type="region of interest" description="Disordered" evidence="2">
    <location>
        <begin position="1"/>
        <end position="27"/>
    </location>
</feature>
<feature type="compositionally biased region" description="Low complexity" evidence="2">
    <location>
        <begin position="1054"/>
        <end position="1066"/>
    </location>
</feature>
<dbReference type="InterPro" id="IPR050302">
    <property type="entry name" value="Rab_GAP_TBC_domain"/>
</dbReference>
<proteinExistence type="predicted"/>
<dbReference type="FunFam" id="1.10.472.80:FF:000008">
    <property type="entry name" value="TBC1 domain family member 10A"/>
    <property type="match status" value="1"/>
</dbReference>
<feature type="compositionally biased region" description="Acidic residues" evidence="2">
    <location>
        <begin position="807"/>
        <end position="816"/>
    </location>
</feature>
<feature type="compositionally biased region" description="Basic and acidic residues" evidence="2">
    <location>
        <begin position="511"/>
        <end position="522"/>
    </location>
</feature>
<sequence>MLKASGQAQKHPSEEDSSGSDAGSEVSLEPETDRFGFILTNGSTTGCVGPSPELVRQREAKWINIIGQWHRILLKKSSKVKLQCQKGIPASLRARCWPLLCGATDRMRQNRNLYETLDSQPGLQSWVDIIERDLDRQFPFHEMFLSKDGHGQRGLFRVLKAYTQFQPEEGYCQAQGPVAAVLLMNMPAEEAFWCLVQISEQYLPGYYSPLLEGVLFDAAILSWVLKKTCPAAHKHLQVHGVEPLMFATDWLMCLFTRHLPFNTLLRVWDLFFCYGVRVLLQVAVVLVRRVLGRADQRKQCPGQMETLERLRGVREHVQEEEESFIAEVCAVPLSGKDLERRTEKELERWRKDKPSSTFDPRGRCYGYRMAWARARQQEEERERKERETGNLSVPLARSASTLSLSPSLLHKRFRKGGKVTGGEWESGNKVVRHLSMGGKEDWKSWGDLDFKRVQGVQEEDAVFDGQKAETGTKPAGEIKRSTTEQKEKAERAEEQREPSEAAISEEEEESKEMGEKTEEFRSVENNSRPAEESSRHEEKENQDDPDQAQVLEEQNHNSNEEESGDTETETQNDVRRASQSHDEEEQSKSNEEESEDAETETQNDVRRASQSHDEEELSKSNEEESGDAGINKQAENLEKPAETAQPHVQEEQSDEQESETTDEREAAENEENPTEHADPEAQLQVHTESRVEPATRAAVKPDASAETENSQELQLDVVAEGSETRSETDLDPESHGDPDPKTDTQQEEEEEEEEEAITETRNRCHSAESLKEREKVEPHAQTETETHVLAENAAVQDELHIHTTQTEPEEPTEEEPQIPAAPESTHEEEETETRTTVREEAEEVTEGPAQGEEQIAVSVHAEARGEECASDPESSEESLIHNQKCEAAAEGASPAEKGEISTQGESQSPEDKSDQIERSAADGQAAEESASGAVEDAGNVQEDQSGEEDVLISPEQTSEPDLEGNKSCGETKDLPELSDSGQEQTSKRRSSRSSGEICLRKSSGSSGSKNSRRLSEDLFSGPEKTDQSRFSAGQPESQPKDVKSEQTVPEVDAQQQQQPQQQQPQPDTSKRFGLFRKMRGEQPKKAKPTKKPKMQVPKILIQDFSDVTPVDEPIPPEDPEEKLSSRERRRRRREQERKEKEEEKLRKKREKEQERERRKPQTRGKSFQAQKEKVSDDGGHPAKSGSRILRNSASYAESYF</sequence>
<reference evidence="4" key="1">
    <citation type="submission" date="2025-08" db="UniProtKB">
        <authorList>
            <consortium name="Ensembl"/>
        </authorList>
    </citation>
    <scope>IDENTIFICATION</scope>
</reference>
<feature type="compositionally biased region" description="Basic and acidic residues" evidence="2">
    <location>
        <begin position="758"/>
        <end position="788"/>
    </location>
</feature>
<evidence type="ECO:0000256" key="1">
    <source>
        <dbReference type="ARBA" id="ARBA00022468"/>
    </source>
</evidence>